<dbReference type="PANTHER" id="PTHR12045:SF3">
    <property type="entry name" value="INACTIVE ALLANTOICASE-RELATED"/>
    <property type="match status" value="1"/>
</dbReference>
<reference evidence="3" key="1">
    <citation type="journal article" date="2020" name="New Phytol.">
        <title>Comparative genomics reveals dynamic genome evolution in host specialist ectomycorrhizal fungi.</title>
        <authorList>
            <person name="Lofgren L.A."/>
            <person name="Nguyen N.H."/>
            <person name="Vilgalys R."/>
            <person name="Ruytinx J."/>
            <person name="Liao H.L."/>
            <person name="Branco S."/>
            <person name="Kuo A."/>
            <person name="LaButti K."/>
            <person name="Lipzen A."/>
            <person name="Andreopoulos W."/>
            <person name="Pangilinan J."/>
            <person name="Riley R."/>
            <person name="Hundley H."/>
            <person name="Na H."/>
            <person name="Barry K."/>
            <person name="Grigoriev I.V."/>
            <person name="Stajich J.E."/>
            <person name="Kennedy P.G."/>
        </authorList>
    </citation>
    <scope>NUCLEOTIDE SEQUENCE</scope>
    <source>
        <strain evidence="3">S12</strain>
    </source>
</reference>
<evidence type="ECO:0000313" key="4">
    <source>
        <dbReference type="Proteomes" id="UP000719766"/>
    </source>
</evidence>
<protein>
    <submittedName>
        <fullName evidence="3">Allantoicase</fullName>
    </submittedName>
</protein>
<feature type="domain" description="Allantoicase" evidence="2">
    <location>
        <begin position="30"/>
        <end position="189"/>
    </location>
</feature>
<dbReference type="RefSeq" id="XP_041165577.1">
    <property type="nucleotide sequence ID" value="XM_041305747.1"/>
</dbReference>
<evidence type="ECO:0000259" key="2">
    <source>
        <dbReference type="Pfam" id="PF03561"/>
    </source>
</evidence>
<dbReference type="Pfam" id="PF03561">
    <property type="entry name" value="Allantoicase"/>
    <property type="match status" value="2"/>
</dbReference>
<dbReference type="InterPro" id="IPR008979">
    <property type="entry name" value="Galactose-bd-like_sf"/>
</dbReference>
<organism evidence="3 4">
    <name type="scientific">Suillus plorans</name>
    <dbReference type="NCBI Taxonomy" id="116603"/>
    <lineage>
        <taxon>Eukaryota</taxon>
        <taxon>Fungi</taxon>
        <taxon>Dikarya</taxon>
        <taxon>Basidiomycota</taxon>
        <taxon>Agaricomycotina</taxon>
        <taxon>Agaricomycetes</taxon>
        <taxon>Agaricomycetidae</taxon>
        <taxon>Boletales</taxon>
        <taxon>Suillineae</taxon>
        <taxon>Suillaceae</taxon>
        <taxon>Suillus</taxon>
    </lineage>
</organism>
<feature type="domain" description="Allantoicase" evidence="2">
    <location>
        <begin position="209"/>
        <end position="348"/>
    </location>
</feature>
<comment type="caution">
    <text evidence="3">The sequence shown here is derived from an EMBL/GenBank/DDBJ whole genome shotgun (WGS) entry which is preliminary data.</text>
</comment>
<dbReference type="GeneID" id="64599511"/>
<dbReference type="GO" id="GO:0000256">
    <property type="term" value="P:allantoin catabolic process"/>
    <property type="evidence" value="ECO:0007669"/>
    <property type="project" value="InterPro"/>
</dbReference>
<dbReference type="EMBL" id="JABBWE010000005">
    <property type="protein sequence ID" value="KAG1802680.1"/>
    <property type="molecule type" value="Genomic_DNA"/>
</dbReference>
<dbReference type="PIRSF" id="PIRSF016516">
    <property type="entry name" value="Allantoicase"/>
    <property type="match status" value="1"/>
</dbReference>
<dbReference type="Gene3D" id="2.60.120.260">
    <property type="entry name" value="Galactose-binding domain-like"/>
    <property type="match status" value="2"/>
</dbReference>
<proteinExistence type="inferred from homology"/>
<dbReference type="GO" id="GO:0004037">
    <property type="term" value="F:allantoicase activity"/>
    <property type="evidence" value="ECO:0007669"/>
    <property type="project" value="InterPro"/>
</dbReference>
<dbReference type="OrthoDB" id="10266039at2759"/>
<dbReference type="NCBIfam" id="TIGR02961">
    <property type="entry name" value="allantoicase"/>
    <property type="match status" value="1"/>
</dbReference>
<dbReference type="InterPro" id="IPR005164">
    <property type="entry name" value="Allantoicase"/>
</dbReference>
<dbReference type="AlphaFoldDB" id="A0A9P7DT95"/>
<dbReference type="PANTHER" id="PTHR12045">
    <property type="entry name" value="ALLANTOICASE"/>
    <property type="match status" value="1"/>
</dbReference>
<dbReference type="SUPFAM" id="SSF49785">
    <property type="entry name" value="Galactose-binding domain-like"/>
    <property type="match status" value="2"/>
</dbReference>
<evidence type="ECO:0000256" key="1">
    <source>
        <dbReference type="ARBA" id="ARBA00009242"/>
    </source>
</evidence>
<evidence type="ECO:0000313" key="3">
    <source>
        <dbReference type="EMBL" id="KAG1802680.1"/>
    </source>
</evidence>
<name>A0A9P7DT95_9AGAM</name>
<dbReference type="Proteomes" id="UP000719766">
    <property type="component" value="Unassembled WGS sequence"/>
</dbReference>
<comment type="similarity">
    <text evidence="1">Belongs to the allantoicase family.</text>
</comment>
<sequence>MTMLAYEVVPLEDFSKEFGSTTELSSVSIGGQVVNVSDEFFAEAYQLLLVEPPLNLAKQYGPNGELYSGWETRRHNPTYDWWVLLCNQRILQEDILHRCTIKLGTTGIITGFDIDTTHFSGNEAPEASVDAAHEFPNEETTWEGILPKVPLGPSRRHLYKIPATGQATYVRLRIYPDGGIARFRVYGHITPVFPANPVEPFDLAHIFTGGKVVATSNDHFGSSSNLLLPGRGKDMGDGWETKRSYTKDHQDWVTIKLGAPGYLSTAVIDTIHFKGNFPESCDIRGINSQDIAPDANSDDWKMILSPVKLGPHCMHFFRLSSPCEQYTHVKVSIHPDGGIKRIRIIGTMAAKYGADVAEITTRADGKHQTTPIIVEEGWEVIED</sequence>
<accession>A0A9P7DT95</accession>
<dbReference type="InterPro" id="IPR015908">
    <property type="entry name" value="Allantoicase_dom"/>
</dbReference>
<keyword evidence="4" id="KW-1185">Reference proteome</keyword>
<gene>
    <name evidence="3" type="ORF">HD556DRAFT_1437748</name>
</gene>